<name>A0A0N0PEA3_PAPMA</name>
<dbReference type="InParanoid" id="A0A0N0PEA3"/>
<reference evidence="1 2" key="1">
    <citation type="journal article" date="2015" name="Nat. Commun.">
        <title>Outbred genome sequencing and CRISPR/Cas9 gene editing in butterflies.</title>
        <authorList>
            <person name="Li X."/>
            <person name="Fan D."/>
            <person name="Zhang W."/>
            <person name="Liu G."/>
            <person name="Zhang L."/>
            <person name="Zhao L."/>
            <person name="Fang X."/>
            <person name="Chen L."/>
            <person name="Dong Y."/>
            <person name="Chen Y."/>
            <person name="Ding Y."/>
            <person name="Zhao R."/>
            <person name="Feng M."/>
            <person name="Zhu Y."/>
            <person name="Feng Y."/>
            <person name="Jiang X."/>
            <person name="Zhu D."/>
            <person name="Xiang H."/>
            <person name="Feng X."/>
            <person name="Li S."/>
            <person name="Wang J."/>
            <person name="Zhang G."/>
            <person name="Kronforst M.R."/>
            <person name="Wang W."/>
        </authorList>
    </citation>
    <scope>NUCLEOTIDE SEQUENCE [LARGE SCALE GENOMIC DNA]</scope>
    <source>
        <strain evidence="1">Ya'a_city_454_Pm</strain>
        <tissue evidence="1">Whole body</tissue>
    </source>
</reference>
<dbReference type="EMBL" id="KQ459933">
    <property type="protein sequence ID" value="KPJ19292.1"/>
    <property type="molecule type" value="Genomic_DNA"/>
</dbReference>
<organism evidence="1 2">
    <name type="scientific">Papilio machaon</name>
    <name type="common">Old World swallowtail butterfly</name>
    <dbReference type="NCBI Taxonomy" id="76193"/>
    <lineage>
        <taxon>Eukaryota</taxon>
        <taxon>Metazoa</taxon>
        <taxon>Ecdysozoa</taxon>
        <taxon>Arthropoda</taxon>
        <taxon>Hexapoda</taxon>
        <taxon>Insecta</taxon>
        <taxon>Pterygota</taxon>
        <taxon>Neoptera</taxon>
        <taxon>Endopterygota</taxon>
        <taxon>Lepidoptera</taxon>
        <taxon>Glossata</taxon>
        <taxon>Ditrysia</taxon>
        <taxon>Papilionoidea</taxon>
        <taxon>Papilionidae</taxon>
        <taxon>Papilioninae</taxon>
        <taxon>Papilio</taxon>
    </lineage>
</organism>
<accession>A0A0N0PEA3</accession>
<proteinExistence type="predicted"/>
<dbReference type="AlphaFoldDB" id="A0A0N0PEA3"/>
<evidence type="ECO:0000313" key="2">
    <source>
        <dbReference type="Proteomes" id="UP000053240"/>
    </source>
</evidence>
<evidence type="ECO:0000313" key="1">
    <source>
        <dbReference type="EMBL" id="KPJ19292.1"/>
    </source>
</evidence>
<dbReference type="Proteomes" id="UP000053240">
    <property type="component" value="Unassembled WGS sequence"/>
</dbReference>
<dbReference type="KEGG" id="pmac:106719970"/>
<sequence length="156" mass="18172">MRCTRRFSPGTCAEAVVPVWTFDFFALNCTERLGCYLSTRSNRFNTYMYCLHSCRAFIDLYTQTLSEDDEQLKRLRSESRESIRRADGFHQLFYQTEDVYEDDQSEVWEGPASEGAERDDVIDVSDMLVPDIDYAGAQVNNEDCDLVHHMQTSKYN</sequence>
<dbReference type="InterPro" id="IPR036880">
    <property type="entry name" value="Kunitz_BPTI_sf"/>
</dbReference>
<dbReference type="SUPFAM" id="SSF57362">
    <property type="entry name" value="BPTI-like"/>
    <property type="match status" value="1"/>
</dbReference>
<dbReference type="OrthoDB" id="7457027at2759"/>
<gene>
    <name evidence="1" type="ORF">RR48_05934</name>
</gene>
<protein>
    <submittedName>
        <fullName evidence="1">Uncharacterized protein</fullName>
    </submittedName>
</protein>
<dbReference type="GO" id="GO:0004867">
    <property type="term" value="F:serine-type endopeptidase inhibitor activity"/>
    <property type="evidence" value="ECO:0007669"/>
    <property type="project" value="InterPro"/>
</dbReference>
<keyword evidence="2" id="KW-1185">Reference proteome</keyword>